<dbReference type="RefSeq" id="WP_140422775.1">
    <property type="nucleotide sequence ID" value="NZ_CP061813.1"/>
</dbReference>
<evidence type="ECO:0008006" key="3">
    <source>
        <dbReference type="Google" id="ProtNLM"/>
    </source>
</evidence>
<name>A0A7L8AG55_9FLAO</name>
<dbReference type="InterPro" id="IPR008979">
    <property type="entry name" value="Galactose-bd-like_sf"/>
</dbReference>
<dbReference type="Proteomes" id="UP000516764">
    <property type="component" value="Chromosome"/>
</dbReference>
<dbReference type="Gene3D" id="2.60.120.260">
    <property type="entry name" value="Galactose-binding domain-like"/>
    <property type="match status" value="4"/>
</dbReference>
<dbReference type="OrthoDB" id="1203282at2"/>
<dbReference type="KEGG" id="phal:H9I45_00710"/>
<sequence>MKNVLLHLKKYTVLLLIVFSYSSCENELEKFPTITFTPCEDTNVVVNPNIINDFECQSNIVLANVEVVRNPAEIQINKSLFVGKYVDSDVVGEDISIDLGTAIDFANFAIFKIKIRTKEESKINVRLEGGKTGATSLEQNINADNGWHEYTFDFSAFSKEEHNKLTLSFNATNNAAVYYLDDLFLDTSKNICEGVDKDKSIVNDFDCQKNVAIPEVEKILTPNKSTVNESDFSGKYVDELGAWDAVIIDYEEAIDLSTNNIFSIKVYAPLAGTLKVKLEGGTSGAVEKDQQVVAGEWKEYTFNFLDQATENHTKIVLFFNAGVDTNGTDEYFIDDLRFTEDPCANTISDASILNDFDCQINRNPEGNVTTKVVENPNNNANNKSLNVLKVIDDGTAPFDFLIFDNTEAIDLTSKNILKIKVHSSKAVPLLAKLEGGTSAASEIWGTIDVVGDWKEYSFDFSSQANKKHNKVVFFFNGGQNDGTTEDIYFIDDVKFVEANTISCTGVVADETIVSDAECQQNYSIEGNAATIAVDNPNKSGINNSAAVLEVRDDGTNAWDHLLFNFGKSIDLSTKNILKIKVLSTKNVPLLAKLEGGTSDVNEIWGAINTTGVWTEYTFDFSSQASKDHQKIVFFFNGGEANGANPDIYYVDDIRWE</sequence>
<dbReference type="SUPFAM" id="SSF49785">
    <property type="entry name" value="Galactose-binding domain-like"/>
    <property type="match status" value="2"/>
</dbReference>
<organism evidence="1 2">
    <name type="scientific">Polaribacter haliotis</name>
    <dbReference type="NCBI Taxonomy" id="1888915"/>
    <lineage>
        <taxon>Bacteria</taxon>
        <taxon>Pseudomonadati</taxon>
        <taxon>Bacteroidota</taxon>
        <taxon>Flavobacteriia</taxon>
        <taxon>Flavobacteriales</taxon>
        <taxon>Flavobacteriaceae</taxon>
    </lineage>
</organism>
<dbReference type="EMBL" id="CP061813">
    <property type="protein sequence ID" value="QOD60991.1"/>
    <property type="molecule type" value="Genomic_DNA"/>
</dbReference>
<proteinExistence type="predicted"/>
<accession>A0A7L8AG55</accession>
<keyword evidence="2" id="KW-1185">Reference proteome</keyword>
<evidence type="ECO:0000313" key="2">
    <source>
        <dbReference type="Proteomes" id="UP000516764"/>
    </source>
</evidence>
<dbReference type="AlphaFoldDB" id="A0A7L8AG55"/>
<gene>
    <name evidence="1" type="ORF">H9I45_00710</name>
</gene>
<evidence type="ECO:0000313" key="1">
    <source>
        <dbReference type="EMBL" id="QOD60991.1"/>
    </source>
</evidence>
<protein>
    <recommendedName>
        <fullName evidence="3">CBM-cenC domain-containing protein</fullName>
    </recommendedName>
</protein>
<reference evidence="1 2" key="1">
    <citation type="journal article" date="2016" name="Int. J. Syst. Evol. Microbiol.">
        <title>Polaribacter haliotis sp. nov., isolated from the gut of abalone Haliotis discus hannai.</title>
        <authorList>
            <person name="Kim Y.O."/>
            <person name="Park I.S."/>
            <person name="Park S."/>
            <person name="Nam B.H."/>
            <person name="Park J.M."/>
            <person name="Kim D.G."/>
            <person name="Yoon J.H."/>
        </authorList>
    </citation>
    <scope>NUCLEOTIDE SEQUENCE [LARGE SCALE GENOMIC DNA]</scope>
    <source>
        <strain evidence="1 2">KCTC 52418</strain>
    </source>
</reference>